<gene>
    <name evidence="2" type="ORF">Bca52824_027549</name>
</gene>
<evidence type="ECO:0000256" key="1">
    <source>
        <dbReference type="SAM" id="MobiDB-lite"/>
    </source>
</evidence>
<keyword evidence="3" id="KW-1185">Reference proteome</keyword>
<reference evidence="2 3" key="1">
    <citation type="submission" date="2020-02" db="EMBL/GenBank/DDBJ databases">
        <authorList>
            <person name="Ma Q."/>
            <person name="Huang Y."/>
            <person name="Song X."/>
            <person name="Pei D."/>
        </authorList>
    </citation>
    <scope>NUCLEOTIDE SEQUENCE [LARGE SCALE GENOMIC DNA]</scope>
    <source>
        <strain evidence="2">Sxm20200214</strain>
        <tissue evidence="2">Leaf</tissue>
    </source>
</reference>
<evidence type="ECO:0000313" key="3">
    <source>
        <dbReference type="Proteomes" id="UP000886595"/>
    </source>
</evidence>
<sequence>MGAPATNAGMNDCGVMEGASDAADVLHDESDHGGITADGPPLQRLSQQSLSSSIRCRQLQRPPLLLLRILSSFEFK</sequence>
<name>A0A8X7VAP1_BRACI</name>
<dbReference type="EMBL" id="JAAMPC010000006">
    <property type="protein sequence ID" value="KAG2307801.1"/>
    <property type="molecule type" value="Genomic_DNA"/>
</dbReference>
<feature type="region of interest" description="Disordered" evidence="1">
    <location>
        <begin position="28"/>
        <end position="49"/>
    </location>
</feature>
<protein>
    <submittedName>
        <fullName evidence="2">Uncharacterized protein</fullName>
    </submittedName>
</protein>
<evidence type="ECO:0000313" key="2">
    <source>
        <dbReference type="EMBL" id="KAG2307801.1"/>
    </source>
</evidence>
<organism evidence="2 3">
    <name type="scientific">Brassica carinata</name>
    <name type="common">Ethiopian mustard</name>
    <name type="synonym">Abyssinian cabbage</name>
    <dbReference type="NCBI Taxonomy" id="52824"/>
    <lineage>
        <taxon>Eukaryota</taxon>
        <taxon>Viridiplantae</taxon>
        <taxon>Streptophyta</taxon>
        <taxon>Embryophyta</taxon>
        <taxon>Tracheophyta</taxon>
        <taxon>Spermatophyta</taxon>
        <taxon>Magnoliopsida</taxon>
        <taxon>eudicotyledons</taxon>
        <taxon>Gunneridae</taxon>
        <taxon>Pentapetalae</taxon>
        <taxon>rosids</taxon>
        <taxon>malvids</taxon>
        <taxon>Brassicales</taxon>
        <taxon>Brassicaceae</taxon>
        <taxon>Brassiceae</taxon>
        <taxon>Brassica</taxon>
    </lineage>
</organism>
<dbReference type="Proteomes" id="UP000886595">
    <property type="component" value="Unassembled WGS sequence"/>
</dbReference>
<dbReference type="AlphaFoldDB" id="A0A8X7VAP1"/>
<accession>A0A8X7VAP1</accession>
<proteinExistence type="predicted"/>
<comment type="caution">
    <text evidence="2">The sequence shown here is derived from an EMBL/GenBank/DDBJ whole genome shotgun (WGS) entry which is preliminary data.</text>
</comment>